<feature type="domain" description="ABC3 transporter permease C-terminal" evidence="9">
    <location>
        <begin position="796"/>
        <end position="916"/>
    </location>
</feature>
<keyword evidence="3 8" id="KW-0812">Transmembrane</keyword>
<feature type="transmembrane region" description="Helical" evidence="8">
    <location>
        <begin position="838"/>
        <end position="865"/>
    </location>
</feature>
<keyword evidence="5 8" id="KW-0472">Membrane</keyword>
<feature type="region of interest" description="Disordered" evidence="7">
    <location>
        <begin position="161"/>
        <end position="194"/>
    </location>
</feature>
<reference evidence="10 11" key="1">
    <citation type="submission" date="2024-09" db="EMBL/GenBank/DDBJ databases">
        <authorList>
            <person name="Sun Q."/>
            <person name="Mori K."/>
        </authorList>
    </citation>
    <scope>NUCLEOTIDE SEQUENCE [LARGE SCALE GENOMIC DNA]</scope>
    <source>
        <strain evidence="10 11">JCM 12763</strain>
    </source>
</reference>
<keyword evidence="2" id="KW-1003">Cell membrane</keyword>
<feature type="transmembrane region" description="Helical" evidence="8">
    <location>
        <begin position="560"/>
        <end position="583"/>
    </location>
</feature>
<evidence type="ECO:0000256" key="7">
    <source>
        <dbReference type="SAM" id="MobiDB-lite"/>
    </source>
</evidence>
<protein>
    <submittedName>
        <fullName evidence="10">FtsX-like permease family protein</fullName>
    </submittedName>
</protein>
<feature type="transmembrane region" description="Helical" evidence="8">
    <location>
        <begin position="433"/>
        <end position="452"/>
    </location>
</feature>
<dbReference type="EMBL" id="JBHMAX010000015">
    <property type="protein sequence ID" value="MFB9731920.1"/>
    <property type="molecule type" value="Genomic_DNA"/>
</dbReference>
<feature type="compositionally biased region" description="Low complexity" evidence="7">
    <location>
        <begin position="165"/>
        <end position="174"/>
    </location>
</feature>
<evidence type="ECO:0000256" key="1">
    <source>
        <dbReference type="ARBA" id="ARBA00004651"/>
    </source>
</evidence>
<dbReference type="InterPro" id="IPR003838">
    <property type="entry name" value="ABC3_permease_C"/>
</dbReference>
<feature type="transmembrane region" description="Helical" evidence="8">
    <location>
        <begin position="398"/>
        <end position="421"/>
    </location>
</feature>
<name>A0ABV5V2B6_9MICO</name>
<evidence type="ECO:0000256" key="6">
    <source>
        <dbReference type="ARBA" id="ARBA00038076"/>
    </source>
</evidence>
<evidence type="ECO:0000256" key="2">
    <source>
        <dbReference type="ARBA" id="ARBA00022475"/>
    </source>
</evidence>
<evidence type="ECO:0000256" key="5">
    <source>
        <dbReference type="ARBA" id="ARBA00023136"/>
    </source>
</evidence>
<feature type="transmembrane region" description="Helical" evidence="8">
    <location>
        <begin position="512"/>
        <end position="540"/>
    </location>
</feature>
<evidence type="ECO:0000256" key="4">
    <source>
        <dbReference type="ARBA" id="ARBA00022989"/>
    </source>
</evidence>
<evidence type="ECO:0000256" key="8">
    <source>
        <dbReference type="SAM" id="Phobius"/>
    </source>
</evidence>
<sequence>MSGRHRGARRHTGAGMAWRQFAADPWVSVGLALLVAVVSVLLTAVPRALQDVNDRQLAQDVGGLSALQRDVTGRWSTTVEVPAPPGVDPWVPFEEGAAKVRAGQPEPLRSLLQEAQMYARATTAVEHVPDEDSGYYGAEVAVHADPHLAEHVEIVDGTLPGPWGGPEADASGEAGAEGGRVVGPDGAPGEGDAGDGVPVVVLEEAAEELLWEVGDRVGPLVVAGTYRPLEPDDPRWQHVDNGVRMGVLFDPNRGQAALVTAFVDPGSRGYLGQPTAVRHELWFPVDPDAASGTGVDVGLVRRQLTGMLAQQHTLVESGDPALGPIEADQTPAFATELTDTLDQVVRQQRATSSLLAVVAAGPLGVALAVVGLAARLVVQRRRPSVALVLARGASPRQLRRLAVVEGLAVGVPAAVLGHVLARVLLPGGAGWQEWLVTAAVAAAPAVALAASVDDASLLQTRRDLSRRSSSRWRWVVEAAVVALAGLATWRLLDRGSRGDDPGTSGVDLLAAATPVLLALAACVVALRLYPVPLAALTRVLRGRRSLTPFLGAARALRDPAGGLVPTLAVVLGTTIALVSAVLLTTVTRGAEAAAWQANGAAVRVNGPVLTDELVGQLAGLDGVAAVARVADIGTTQELFVDGERTPLRILVADPALEQVLGAGSPAPGPPPQLYADEGAIPLVTGGDAPAQVGPATLGGADGQVQVVGHLAELPGVQTPGSWALMDADRWAELGRRLPTARSALVSTTEGADPGAVADAVQDLVGTGVVTTVQEELDSFTSAPVTTGLTRAFVGATVLTGLLTVLAVVVVQLMGTAARSRLLAVLRTLGLRPGQTRALAAWELGPVLATSLVVGAVLGLVVPWVLVRAVDLTGLTGGRSQPPLAVDPLVVGAVLAAVALTVLTAVTVSAWLAGRTNLAQALRVGEDS</sequence>
<gene>
    <name evidence="10" type="ORF">ACFFN0_07680</name>
</gene>
<proteinExistence type="inferred from homology"/>
<comment type="similarity">
    <text evidence="6">Belongs to the ABC-4 integral membrane protein family.</text>
</comment>
<comment type="subcellular location">
    <subcellularLocation>
        <location evidence="1">Cell membrane</location>
        <topology evidence="1">Multi-pass membrane protein</topology>
    </subcellularLocation>
</comment>
<dbReference type="PANTHER" id="PTHR30572:SF4">
    <property type="entry name" value="ABC TRANSPORTER PERMEASE YTRF"/>
    <property type="match status" value="1"/>
</dbReference>
<dbReference type="RefSeq" id="WP_141337085.1">
    <property type="nucleotide sequence ID" value="NZ_JBHMAX010000015.1"/>
</dbReference>
<dbReference type="InterPro" id="IPR050250">
    <property type="entry name" value="Macrolide_Exporter_MacB"/>
</dbReference>
<dbReference type="Pfam" id="PF02687">
    <property type="entry name" value="FtsX"/>
    <property type="match status" value="1"/>
</dbReference>
<dbReference type="Proteomes" id="UP001589613">
    <property type="component" value="Unassembled WGS sequence"/>
</dbReference>
<feature type="transmembrane region" description="Helical" evidence="8">
    <location>
        <begin position="791"/>
        <end position="817"/>
    </location>
</feature>
<comment type="caution">
    <text evidence="10">The sequence shown here is derived from an EMBL/GenBank/DDBJ whole genome shotgun (WGS) entry which is preliminary data.</text>
</comment>
<accession>A0ABV5V2B6</accession>
<feature type="compositionally biased region" description="Gly residues" evidence="7">
    <location>
        <begin position="175"/>
        <end position="191"/>
    </location>
</feature>
<keyword evidence="4 8" id="KW-1133">Transmembrane helix</keyword>
<feature type="transmembrane region" description="Helical" evidence="8">
    <location>
        <begin position="354"/>
        <end position="378"/>
    </location>
</feature>
<dbReference type="PANTHER" id="PTHR30572">
    <property type="entry name" value="MEMBRANE COMPONENT OF TRANSPORTER-RELATED"/>
    <property type="match status" value="1"/>
</dbReference>
<evidence type="ECO:0000313" key="10">
    <source>
        <dbReference type="EMBL" id="MFB9731920.1"/>
    </source>
</evidence>
<organism evidence="10 11">
    <name type="scientific">Ornithinimicrobium kibberense</name>
    <dbReference type="NCBI Taxonomy" id="282060"/>
    <lineage>
        <taxon>Bacteria</taxon>
        <taxon>Bacillati</taxon>
        <taxon>Actinomycetota</taxon>
        <taxon>Actinomycetes</taxon>
        <taxon>Micrococcales</taxon>
        <taxon>Ornithinimicrobiaceae</taxon>
        <taxon>Ornithinimicrobium</taxon>
    </lineage>
</organism>
<feature type="transmembrane region" description="Helical" evidence="8">
    <location>
        <begin position="888"/>
        <end position="912"/>
    </location>
</feature>
<evidence type="ECO:0000259" key="9">
    <source>
        <dbReference type="Pfam" id="PF02687"/>
    </source>
</evidence>
<feature type="transmembrane region" description="Helical" evidence="8">
    <location>
        <begin position="472"/>
        <end position="492"/>
    </location>
</feature>
<keyword evidence="11" id="KW-1185">Reference proteome</keyword>
<feature type="transmembrane region" description="Helical" evidence="8">
    <location>
        <begin position="21"/>
        <end position="45"/>
    </location>
</feature>
<evidence type="ECO:0000313" key="11">
    <source>
        <dbReference type="Proteomes" id="UP001589613"/>
    </source>
</evidence>
<evidence type="ECO:0000256" key="3">
    <source>
        <dbReference type="ARBA" id="ARBA00022692"/>
    </source>
</evidence>